<evidence type="ECO:0000256" key="8">
    <source>
        <dbReference type="SAM" id="MobiDB-lite"/>
    </source>
</evidence>
<dbReference type="Gramene" id="KMS97990">
    <property type="protein sequence ID" value="KMS97990"/>
    <property type="gene ID" value="BVRB_4g096720"/>
</dbReference>
<dbReference type="FunFam" id="1.10.510.10:FF:000043">
    <property type="entry name" value="probable serine/threonine-protein kinase At1g54610"/>
    <property type="match status" value="1"/>
</dbReference>
<dbReference type="PROSITE" id="PS50011">
    <property type="entry name" value="PROTEIN_KINASE_DOM"/>
    <property type="match status" value="1"/>
</dbReference>
<protein>
    <recommendedName>
        <fullName evidence="9">Protein kinase domain-containing protein</fullName>
    </recommendedName>
</protein>
<dbReference type="Proteomes" id="UP000035740">
    <property type="component" value="Unassembled WGS sequence"/>
</dbReference>
<dbReference type="InterPro" id="IPR008271">
    <property type="entry name" value="Ser/Thr_kinase_AS"/>
</dbReference>
<comment type="similarity">
    <text evidence="1">Belongs to the protein kinase superfamily. CMGC Ser/Thr protein kinase family. CDC2/CDKX subfamily.</text>
</comment>
<organism evidence="10 11">
    <name type="scientific">Beta vulgaris subsp. vulgaris</name>
    <name type="common">Beet</name>
    <dbReference type="NCBI Taxonomy" id="3555"/>
    <lineage>
        <taxon>Eukaryota</taxon>
        <taxon>Viridiplantae</taxon>
        <taxon>Streptophyta</taxon>
        <taxon>Embryophyta</taxon>
        <taxon>Tracheophyta</taxon>
        <taxon>Spermatophyta</taxon>
        <taxon>Magnoliopsida</taxon>
        <taxon>eudicotyledons</taxon>
        <taxon>Gunneridae</taxon>
        <taxon>Pentapetalae</taxon>
        <taxon>Caryophyllales</taxon>
        <taxon>Chenopodiaceae</taxon>
        <taxon>Betoideae</taxon>
        <taxon>Beta</taxon>
    </lineage>
</organism>
<feature type="compositionally biased region" description="Basic and acidic residues" evidence="8">
    <location>
        <begin position="639"/>
        <end position="652"/>
    </location>
</feature>
<evidence type="ECO:0000313" key="11">
    <source>
        <dbReference type="Proteomes" id="UP000035740"/>
    </source>
</evidence>
<evidence type="ECO:0000256" key="5">
    <source>
        <dbReference type="ARBA" id="ARBA00022777"/>
    </source>
</evidence>
<sequence length="744" mass="82783">MKLGFKMGCICCKPSAIEDDSKESPRERLSTKTLVSSRTASLRREDRNNNNNHHQINVNNNNNNTNNIEGGDNNNEEKVMLIDKQVNNGSVRLHGESFERKREKKPEYVVAAAVHAHHHHPASGTVPKPVEGEQVAAGWPTWLAAVAGEAIKGWVPRRADSFEKLDKIGQGTYSNVYRARDLEQRKIVALKKVRFDNLEPESVRFMAREIHILRKLDHPNIVKLEGLVTSRMSCSLYLVFEYMEHDLAGLASHPAVKFTEPQVKCYMQQLLCGLDHCHSRGVLHRDIKGSNLLIDNNGILKIADFGLASFYEPRQSQPLTSRVVTLWYRPPELLLGATYYGAAVDLWSTGCILAELYAGKPIMPGRTEVEQLHKIFKLCGSPSEEYWRKSKLPHATIFKPQQPYIRRVAETFKDFPAPALGLLETLLSIDPADRGSASSALKNEFFATKPLPCDPSSLPKYPPSKEFDAKMRDEEARRQGAGGSRAHRGDPEKKGTRESRAIPAPDANAELVVSMQKRQAQSNSKSRSEKFNPHQEDVASGFPIEPPRATQAMEESGISRQGHHHKRSSHSGPLVNPAAWAKAGKNLDDAPKVSNGADLSTISGSMAARRSFLSEDKREKSSSLQPGVPKLVARFPGSFKEKSESMSRRDQADQMQGLASSHQNEDGRSSNKDPVLLGYGSKGNKIHYSGPLIVPSGNMDQMLKDHDRQIQEAVRRARIDKAKLRKMQAEGNQVSNTSLFVSGR</sequence>
<feature type="compositionally biased region" description="Basic and acidic residues" evidence="8">
    <location>
        <begin position="612"/>
        <end position="621"/>
    </location>
</feature>
<evidence type="ECO:0000256" key="2">
    <source>
        <dbReference type="ARBA" id="ARBA00022527"/>
    </source>
</evidence>
<dbReference type="PROSITE" id="PS00107">
    <property type="entry name" value="PROTEIN_KINASE_ATP"/>
    <property type="match status" value="1"/>
</dbReference>
<evidence type="ECO:0000256" key="1">
    <source>
        <dbReference type="ARBA" id="ARBA00006485"/>
    </source>
</evidence>
<dbReference type="GO" id="GO:0008353">
    <property type="term" value="F:RNA polymerase II CTD heptapeptide repeat kinase activity"/>
    <property type="evidence" value="ECO:0007669"/>
    <property type="project" value="TreeGrafter"/>
</dbReference>
<keyword evidence="3" id="KW-0808">Transferase</keyword>
<evidence type="ECO:0000256" key="7">
    <source>
        <dbReference type="PROSITE-ProRule" id="PRU10141"/>
    </source>
</evidence>
<feature type="compositionally biased region" description="Low complexity" evidence="8">
    <location>
        <begin position="49"/>
        <end position="68"/>
    </location>
</feature>
<reference evidence="10 11" key="1">
    <citation type="journal article" date="2014" name="Nature">
        <title>The genome of the recently domesticated crop plant sugar beet (Beta vulgaris).</title>
        <authorList>
            <person name="Dohm J.C."/>
            <person name="Minoche A.E."/>
            <person name="Holtgrawe D."/>
            <person name="Capella-Gutierrez S."/>
            <person name="Zakrzewski F."/>
            <person name="Tafer H."/>
            <person name="Rupp O."/>
            <person name="Sorensen T.R."/>
            <person name="Stracke R."/>
            <person name="Reinhardt R."/>
            <person name="Goesmann A."/>
            <person name="Kraft T."/>
            <person name="Schulz B."/>
            <person name="Stadler P.F."/>
            <person name="Schmidt T."/>
            <person name="Gabaldon T."/>
            <person name="Lehrach H."/>
            <person name="Weisshaar B."/>
            <person name="Himmelbauer H."/>
        </authorList>
    </citation>
    <scope>NUCLEOTIDE SEQUENCE [LARGE SCALE GENOMIC DNA]</scope>
    <source>
        <tissue evidence="10">Taproot</tissue>
    </source>
</reference>
<dbReference type="GO" id="GO:0005524">
    <property type="term" value="F:ATP binding"/>
    <property type="evidence" value="ECO:0007669"/>
    <property type="project" value="UniProtKB-UniRule"/>
</dbReference>
<dbReference type="GO" id="GO:0000307">
    <property type="term" value="C:cyclin-dependent protein kinase holoenzyme complex"/>
    <property type="evidence" value="ECO:0007669"/>
    <property type="project" value="TreeGrafter"/>
</dbReference>
<dbReference type="InterPro" id="IPR050108">
    <property type="entry name" value="CDK"/>
</dbReference>
<feature type="region of interest" description="Disordered" evidence="8">
    <location>
        <begin position="16"/>
        <end position="68"/>
    </location>
</feature>
<dbReference type="SMART" id="SM00220">
    <property type="entry name" value="S_TKc"/>
    <property type="match status" value="1"/>
</dbReference>
<accession>A0A0J8E4D7</accession>
<dbReference type="OrthoDB" id="28397at2759"/>
<dbReference type="PANTHER" id="PTHR24056:SF387">
    <property type="entry name" value="F8L10.9 PROTEIN"/>
    <property type="match status" value="1"/>
</dbReference>
<dbReference type="KEGG" id="bvg:104907708"/>
<keyword evidence="11" id="KW-1185">Reference proteome</keyword>
<feature type="binding site" evidence="7">
    <location>
        <position position="191"/>
    </location>
    <ligand>
        <name>ATP</name>
        <dbReference type="ChEBI" id="CHEBI:30616"/>
    </ligand>
</feature>
<keyword evidence="6 7" id="KW-0067">ATP-binding</keyword>
<dbReference type="OMA" id="SHKQEVP"/>
<proteinExistence type="inferred from homology"/>
<feature type="compositionally biased region" description="Polar residues" evidence="8">
    <location>
        <begin position="31"/>
        <end position="40"/>
    </location>
</feature>
<dbReference type="InterPro" id="IPR000719">
    <property type="entry name" value="Prot_kinase_dom"/>
</dbReference>
<name>A0A0J8E4D7_BETVV</name>
<keyword evidence="4 7" id="KW-0547">Nucleotide-binding</keyword>
<dbReference type="GO" id="GO:0005634">
    <property type="term" value="C:nucleus"/>
    <property type="evidence" value="ECO:0007669"/>
    <property type="project" value="TreeGrafter"/>
</dbReference>
<dbReference type="PANTHER" id="PTHR24056">
    <property type="entry name" value="CELL DIVISION PROTEIN KINASE"/>
    <property type="match status" value="1"/>
</dbReference>
<evidence type="ECO:0000256" key="3">
    <source>
        <dbReference type="ARBA" id="ARBA00022679"/>
    </source>
</evidence>
<keyword evidence="2" id="KW-0723">Serine/threonine-protein kinase</keyword>
<dbReference type="AlphaFoldDB" id="A0A0J8E4D7"/>
<dbReference type="Gene3D" id="1.10.510.10">
    <property type="entry name" value="Transferase(Phosphotransferase) domain 1"/>
    <property type="match status" value="1"/>
</dbReference>
<feature type="domain" description="Protein kinase" evidence="9">
    <location>
        <begin position="162"/>
        <end position="446"/>
    </location>
</feature>
<dbReference type="Pfam" id="PF00069">
    <property type="entry name" value="Pkinase"/>
    <property type="match status" value="1"/>
</dbReference>
<dbReference type="FunFam" id="3.30.200.20:FF:000021">
    <property type="entry name" value="probable serine/threonine-protein kinase At1g54610"/>
    <property type="match status" value="1"/>
</dbReference>
<dbReference type="EMBL" id="KQ090275">
    <property type="protein sequence ID" value="KMS97990.1"/>
    <property type="molecule type" value="Genomic_DNA"/>
</dbReference>
<keyword evidence="5" id="KW-0418">Kinase</keyword>
<feature type="compositionally biased region" description="Polar residues" evidence="8">
    <location>
        <begin position="653"/>
        <end position="662"/>
    </location>
</feature>
<dbReference type="InterPro" id="IPR017441">
    <property type="entry name" value="Protein_kinase_ATP_BS"/>
</dbReference>
<dbReference type="Gene3D" id="3.30.200.20">
    <property type="entry name" value="Phosphorylase Kinase, domain 1"/>
    <property type="match status" value="1"/>
</dbReference>
<evidence type="ECO:0000256" key="6">
    <source>
        <dbReference type="ARBA" id="ARBA00022840"/>
    </source>
</evidence>
<dbReference type="SUPFAM" id="SSF56112">
    <property type="entry name" value="Protein kinase-like (PK-like)"/>
    <property type="match status" value="1"/>
</dbReference>
<evidence type="ECO:0000259" key="9">
    <source>
        <dbReference type="PROSITE" id="PS50011"/>
    </source>
</evidence>
<dbReference type="eggNOG" id="KOG0600">
    <property type="taxonomic scope" value="Eukaryota"/>
</dbReference>
<feature type="region of interest" description="Disordered" evidence="8">
    <location>
        <begin position="471"/>
        <end position="578"/>
    </location>
</feature>
<feature type="region of interest" description="Disordered" evidence="8">
    <location>
        <begin position="611"/>
        <end position="673"/>
    </location>
</feature>
<feature type="compositionally biased region" description="Polar residues" evidence="8">
    <location>
        <begin position="516"/>
        <end position="525"/>
    </location>
</feature>
<dbReference type="PROSITE" id="PS00108">
    <property type="entry name" value="PROTEIN_KINASE_ST"/>
    <property type="match status" value="1"/>
</dbReference>
<feature type="compositionally biased region" description="Basic and acidic residues" evidence="8">
    <location>
        <begin position="487"/>
        <end position="500"/>
    </location>
</feature>
<dbReference type="CDD" id="cd07840">
    <property type="entry name" value="STKc_CDK9_like"/>
    <property type="match status" value="1"/>
</dbReference>
<evidence type="ECO:0000313" key="10">
    <source>
        <dbReference type="EMBL" id="KMS97990.1"/>
    </source>
</evidence>
<dbReference type="InterPro" id="IPR011009">
    <property type="entry name" value="Kinase-like_dom_sf"/>
</dbReference>
<feature type="compositionally biased region" description="Basic and acidic residues" evidence="8">
    <location>
        <begin position="526"/>
        <end position="537"/>
    </location>
</feature>
<gene>
    <name evidence="10" type="ORF">BVRB_4g096720</name>
</gene>
<evidence type="ECO:0000256" key="4">
    <source>
        <dbReference type="ARBA" id="ARBA00022741"/>
    </source>
</evidence>
<dbReference type="GO" id="GO:0032968">
    <property type="term" value="P:positive regulation of transcription elongation by RNA polymerase II"/>
    <property type="evidence" value="ECO:0007669"/>
    <property type="project" value="TreeGrafter"/>
</dbReference>